<dbReference type="GO" id="GO:0016787">
    <property type="term" value="F:hydrolase activity"/>
    <property type="evidence" value="ECO:0007669"/>
    <property type="project" value="UniProtKB-KW"/>
</dbReference>
<gene>
    <name evidence="9" type="ORF">B4U79_09615</name>
</gene>
<keyword evidence="2" id="KW-0808">Transferase</keyword>
<dbReference type="STRING" id="1965070.A0A3S3RBN6"/>
<dbReference type="PANTHER" id="PTHR37984:SF5">
    <property type="entry name" value="PROTEIN NYNRIN-LIKE"/>
    <property type="match status" value="1"/>
</dbReference>
<dbReference type="CDD" id="cd09274">
    <property type="entry name" value="RNase_HI_RT_Ty3"/>
    <property type="match status" value="1"/>
</dbReference>
<evidence type="ECO:0000313" key="10">
    <source>
        <dbReference type="Proteomes" id="UP000285301"/>
    </source>
</evidence>
<dbReference type="FunFam" id="1.10.340.70:FF:000001">
    <property type="entry name" value="Retrovirus-related Pol polyprotein from transposon gypsy-like Protein"/>
    <property type="match status" value="1"/>
</dbReference>
<evidence type="ECO:0000256" key="7">
    <source>
        <dbReference type="ARBA" id="ARBA00022918"/>
    </source>
</evidence>
<reference evidence="9 10" key="1">
    <citation type="journal article" date="2018" name="Gigascience">
        <title>Genomes of trombidid mites reveal novel predicted allergens and laterally-transferred genes associated with secondary metabolism.</title>
        <authorList>
            <person name="Dong X."/>
            <person name="Chaisiri K."/>
            <person name="Xia D."/>
            <person name="Armstrong S.D."/>
            <person name="Fang Y."/>
            <person name="Donnelly M.J."/>
            <person name="Kadowaki T."/>
            <person name="McGarry J.W."/>
            <person name="Darby A.C."/>
            <person name="Makepeace B.L."/>
        </authorList>
    </citation>
    <scope>NUCLEOTIDE SEQUENCE [LARGE SCALE GENOMIC DNA]</scope>
    <source>
        <strain evidence="9">UoL-WK</strain>
    </source>
</reference>
<evidence type="ECO:0000256" key="4">
    <source>
        <dbReference type="ARBA" id="ARBA00022722"/>
    </source>
</evidence>
<dbReference type="GO" id="GO:0042575">
    <property type="term" value="C:DNA polymerase complex"/>
    <property type="evidence" value="ECO:0007669"/>
    <property type="project" value="UniProtKB-ARBA"/>
</dbReference>
<evidence type="ECO:0000256" key="2">
    <source>
        <dbReference type="ARBA" id="ARBA00022679"/>
    </source>
</evidence>
<dbReference type="Gene3D" id="3.30.420.10">
    <property type="entry name" value="Ribonuclease H-like superfamily/Ribonuclease H"/>
    <property type="match status" value="1"/>
</dbReference>
<dbReference type="InterPro" id="IPR050951">
    <property type="entry name" value="Retrovirus_Pol_polyprotein"/>
</dbReference>
<sequence length="316" mass="36216">KVGIGAVLKQKGEDNKLHPIAYFSKKLLSYQQNYSITEIECLAIVEALDFWHHYLYGKEFTVITDHNALRWLKSVKKPNSRLFNWSLKLSQYSFDIKYQSGKTNVEADCLSRSPIDRIENDSHIKIVNLISKQDLIIEQNNAIENKEAIPKRCKKENDLIVRVKNNFHKAFIPEKLRKNLIEKFHLDFGHLGAGKMQKLMSTCYFWPNLSKNISTFVNCCKVCQSNKLSRRKTLGSLSQIGPAKEPFEIISIDTIGGFSGYNSSKQYIHVAIDNFTRFAWCIASKTQSAKDFINLIKSVSSINKPKLIVADRYTGI</sequence>
<feature type="non-terminal residue" evidence="9">
    <location>
        <position position="1"/>
    </location>
</feature>
<dbReference type="GO" id="GO:0003964">
    <property type="term" value="F:RNA-directed DNA polymerase activity"/>
    <property type="evidence" value="ECO:0007669"/>
    <property type="project" value="UniProtKB-KW"/>
</dbReference>
<dbReference type="Proteomes" id="UP000285301">
    <property type="component" value="Unassembled WGS sequence"/>
</dbReference>
<keyword evidence="3" id="KW-0548">Nucleotidyltransferase</keyword>
<feature type="non-terminal residue" evidence="9">
    <location>
        <position position="316"/>
    </location>
</feature>
<dbReference type="Pfam" id="PF17921">
    <property type="entry name" value="Integrase_H2C2"/>
    <property type="match status" value="1"/>
</dbReference>
<dbReference type="InterPro" id="IPR041373">
    <property type="entry name" value="RT_RNaseH"/>
</dbReference>
<organism evidence="9 10">
    <name type="scientific">Dinothrombium tinctorium</name>
    <dbReference type="NCBI Taxonomy" id="1965070"/>
    <lineage>
        <taxon>Eukaryota</taxon>
        <taxon>Metazoa</taxon>
        <taxon>Ecdysozoa</taxon>
        <taxon>Arthropoda</taxon>
        <taxon>Chelicerata</taxon>
        <taxon>Arachnida</taxon>
        <taxon>Acari</taxon>
        <taxon>Acariformes</taxon>
        <taxon>Trombidiformes</taxon>
        <taxon>Prostigmata</taxon>
        <taxon>Anystina</taxon>
        <taxon>Parasitengona</taxon>
        <taxon>Trombidioidea</taxon>
        <taxon>Trombidiidae</taxon>
        <taxon>Dinothrombium</taxon>
    </lineage>
</organism>
<name>A0A3S3RBN6_9ACAR</name>
<dbReference type="AlphaFoldDB" id="A0A3S3RBN6"/>
<dbReference type="SUPFAM" id="SSF56672">
    <property type="entry name" value="DNA/RNA polymerases"/>
    <property type="match status" value="1"/>
</dbReference>
<dbReference type="Gene3D" id="1.10.340.70">
    <property type="match status" value="1"/>
</dbReference>
<dbReference type="PROSITE" id="PS50994">
    <property type="entry name" value="INTEGRASE"/>
    <property type="match status" value="1"/>
</dbReference>
<evidence type="ECO:0000259" key="8">
    <source>
        <dbReference type="PROSITE" id="PS50994"/>
    </source>
</evidence>
<proteinExistence type="predicted"/>
<dbReference type="InterPro" id="IPR001584">
    <property type="entry name" value="Integrase_cat-core"/>
</dbReference>
<dbReference type="SUPFAM" id="SSF53098">
    <property type="entry name" value="Ribonuclease H-like"/>
    <property type="match status" value="1"/>
</dbReference>
<dbReference type="InterPro" id="IPR043502">
    <property type="entry name" value="DNA/RNA_pol_sf"/>
</dbReference>
<dbReference type="GO" id="GO:0004519">
    <property type="term" value="F:endonuclease activity"/>
    <property type="evidence" value="ECO:0007669"/>
    <property type="project" value="UniProtKB-KW"/>
</dbReference>
<accession>A0A3S3RBN6</accession>
<keyword evidence="7" id="KW-0695">RNA-directed DNA polymerase</keyword>
<protein>
    <recommendedName>
        <fullName evidence="1">RNA-directed DNA polymerase</fullName>
        <ecNumber evidence="1">2.7.7.49</ecNumber>
    </recommendedName>
</protein>
<dbReference type="InterPro" id="IPR036397">
    <property type="entry name" value="RNaseH_sf"/>
</dbReference>
<evidence type="ECO:0000256" key="6">
    <source>
        <dbReference type="ARBA" id="ARBA00022801"/>
    </source>
</evidence>
<comment type="caution">
    <text evidence="9">The sequence shown here is derived from an EMBL/GenBank/DDBJ whole genome shotgun (WGS) entry which is preliminary data.</text>
</comment>
<evidence type="ECO:0000256" key="3">
    <source>
        <dbReference type="ARBA" id="ARBA00022695"/>
    </source>
</evidence>
<dbReference type="InterPro" id="IPR041588">
    <property type="entry name" value="Integrase_H2C2"/>
</dbReference>
<keyword evidence="10" id="KW-1185">Reference proteome</keyword>
<keyword evidence="5" id="KW-0255">Endonuclease</keyword>
<dbReference type="EMBL" id="NCKU01022463">
    <property type="protein sequence ID" value="RWR98378.1"/>
    <property type="molecule type" value="Genomic_DNA"/>
</dbReference>
<dbReference type="Pfam" id="PF17917">
    <property type="entry name" value="RT_RNaseH"/>
    <property type="match status" value="1"/>
</dbReference>
<dbReference type="InterPro" id="IPR012337">
    <property type="entry name" value="RNaseH-like_sf"/>
</dbReference>
<keyword evidence="4" id="KW-0540">Nuclease</keyword>
<dbReference type="OrthoDB" id="6514632at2759"/>
<dbReference type="GO" id="GO:0015074">
    <property type="term" value="P:DNA integration"/>
    <property type="evidence" value="ECO:0007669"/>
    <property type="project" value="InterPro"/>
</dbReference>
<evidence type="ECO:0000256" key="5">
    <source>
        <dbReference type="ARBA" id="ARBA00022759"/>
    </source>
</evidence>
<feature type="domain" description="Integrase catalytic" evidence="8">
    <location>
        <begin position="242"/>
        <end position="316"/>
    </location>
</feature>
<dbReference type="PANTHER" id="PTHR37984">
    <property type="entry name" value="PROTEIN CBG26694"/>
    <property type="match status" value="1"/>
</dbReference>
<dbReference type="EC" id="2.7.7.49" evidence="1"/>
<dbReference type="GO" id="GO:0003676">
    <property type="term" value="F:nucleic acid binding"/>
    <property type="evidence" value="ECO:0007669"/>
    <property type="project" value="InterPro"/>
</dbReference>
<evidence type="ECO:0000313" key="9">
    <source>
        <dbReference type="EMBL" id="RWR98378.1"/>
    </source>
</evidence>
<evidence type="ECO:0000256" key="1">
    <source>
        <dbReference type="ARBA" id="ARBA00012493"/>
    </source>
</evidence>
<keyword evidence="6" id="KW-0378">Hydrolase</keyword>